<reference evidence="7" key="1">
    <citation type="journal article" date="2021" name="Nat. Microbiol.">
        <title>Cocultivation of an ultrasmall environmental parasitic bacterium with lytic ability against bacteria associated with wastewater foams.</title>
        <authorList>
            <person name="Batinovic S."/>
            <person name="Rose J.J.A."/>
            <person name="Ratcliffe J."/>
            <person name="Seviour R.J."/>
            <person name="Petrovski S."/>
        </authorList>
    </citation>
    <scope>NUCLEOTIDE SEQUENCE</scope>
    <source>
        <strain evidence="7">CON44</strain>
    </source>
</reference>
<protein>
    <submittedName>
        <fullName evidence="7">ATP-binding cassette domain-containing protein</fullName>
    </submittedName>
</protein>
<gene>
    <name evidence="7" type="ORF">GII30_20625</name>
</gene>
<dbReference type="Gene3D" id="3.40.50.300">
    <property type="entry name" value="P-loop containing nucleotide triphosphate hydrolases"/>
    <property type="match status" value="1"/>
</dbReference>
<organism evidence="7">
    <name type="scientific">Gordonia amarae</name>
    <dbReference type="NCBI Taxonomy" id="36821"/>
    <lineage>
        <taxon>Bacteria</taxon>
        <taxon>Bacillati</taxon>
        <taxon>Actinomycetota</taxon>
        <taxon>Actinomycetes</taxon>
        <taxon>Mycobacteriales</taxon>
        <taxon>Gordoniaceae</taxon>
        <taxon>Gordonia</taxon>
    </lineage>
</organism>
<dbReference type="EMBL" id="CP045810">
    <property type="protein sequence ID" value="QHN41250.1"/>
    <property type="molecule type" value="Genomic_DNA"/>
</dbReference>
<evidence type="ECO:0000256" key="5">
    <source>
        <dbReference type="ARBA" id="ARBA00022840"/>
    </source>
</evidence>
<comment type="subcellular location">
    <subcellularLocation>
        <location evidence="1">Cell membrane</location>
        <topology evidence="1">Peripheral membrane protein</topology>
    </subcellularLocation>
</comment>
<dbReference type="CDD" id="cd03230">
    <property type="entry name" value="ABC_DR_subfamily_A"/>
    <property type="match status" value="1"/>
</dbReference>
<evidence type="ECO:0000256" key="2">
    <source>
        <dbReference type="ARBA" id="ARBA00005417"/>
    </source>
</evidence>
<comment type="similarity">
    <text evidence="2">Belongs to the ABC transporter superfamily.</text>
</comment>
<proteinExistence type="inferred from homology"/>
<dbReference type="InterPro" id="IPR003593">
    <property type="entry name" value="AAA+_ATPase"/>
</dbReference>
<keyword evidence="4" id="KW-0547">Nucleotide-binding</keyword>
<dbReference type="GO" id="GO:0005886">
    <property type="term" value="C:plasma membrane"/>
    <property type="evidence" value="ECO:0007669"/>
    <property type="project" value="UniProtKB-SubCell"/>
</dbReference>
<dbReference type="PROSITE" id="PS50893">
    <property type="entry name" value="ABC_TRANSPORTER_2"/>
    <property type="match status" value="1"/>
</dbReference>
<accession>A0A857MKJ9</accession>
<evidence type="ECO:0000256" key="3">
    <source>
        <dbReference type="ARBA" id="ARBA00022448"/>
    </source>
</evidence>
<evidence type="ECO:0000313" key="7">
    <source>
        <dbReference type="EMBL" id="QHN41250.1"/>
    </source>
</evidence>
<keyword evidence="5 7" id="KW-0067">ATP-binding</keyword>
<dbReference type="PANTHER" id="PTHR42711">
    <property type="entry name" value="ABC TRANSPORTER ATP-BINDING PROTEIN"/>
    <property type="match status" value="1"/>
</dbReference>
<dbReference type="AlphaFoldDB" id="A0A857MKJ9"/>
<evidence type="ECO:0000256" key="4">
    <source>
        <dbReference type="ARBA" id="ARBA00022741"/>
    </source>
</evidence>
<dbReference type="InterPro" id="IPR003439">
    <property type="entry name" value="ABC_transporter-like_ATP-bd"/>
</dbReference>
<keyword evidence="3" id="KW-0813">Transport</keyword>
<dbReference type="PROSITE" id="PS00211">
    <property type="entry name" value="ABC_TRANSPORTER_1"/>
    <property type="match status" value="1"/>
</dbReference>
<dbReference type="InterPro" id="IPR027417">
    <property type="entry name" value="P-loop_NTPase"/>
</dbReference>
<keyword evidence="6" id="KW-0046">Antibiotic resistance</keyword>
<dbReference type="InterPro" id="IPR017871">
    <property type="entry name" value="ABC_transporter-like_CS"/>
</dbReference>
<dbReference type="GO" id="GO:0016887">
    <property type="term" value="F:ATP hydrolysis activity"/>
    <property type="evidence" value="ECO:0007669"/>
    <property type="project" value="InterPro"/>
</dbReference>
<dbReference type="RefSeq" id="WP_040516214.1">
    <property type="nucleotide sequence ID" value="NZ_CP045804.1"/>
</dbReference>
<dbReference type="InterPro" id="IPR050763">
    <property type="entry name" value="ABC_transporter_ATP-binding"/>
</dbReference>
<dbReference type="Pfam" id="PF00005">
    <property type="entry name" value="ABC_tran"/>
    <property type="match status" value="1"/>
</dbReference>
<dbReference type="SMART" id="SM00382">
    <property type="entry name" value="AAA"/>
    <property type="match status" value="1"/>
</dbReference>
<dbReference type="SUPFAM" id="SSF52540">
    <property type="entry name" value="P-loop containing nucleoside triphosphate hydrolases"/>
    <property type="match status" value="1"/>
</dbReference>
<evidence type="ECO:0000256" key="1">
    <source>
        <dbReference type="ARBA" id="ARBA00004202"/>
    </source>
</evidence>
<dbReference type="GO" id="GO:0046677">
    <property type="term" value="P:response to antibiotic"/>
    <property type="evidence" value="ECO:0007669"/>
    <property type="project" value="UniProtKB-KW"/>
</dbReference>
<name>A0A857MKJ9_9ACTN</name>
<evidence type="ECO:0000256" key="6">
    <source>
        <dbReference type="ARBA" id="ARBA00023251"/>
    </source>
</evidence>
<sequence length="312" mass="33555">MSRTEQSQVISVRGLRRVYGSGKTAYEAVKGIDFDVRHGEVFALLGTNGAGKTSTFDLLEGLARPTSGTVTVFGGDPVAERHRIRAETGVMLQSGGLPAELTVAETLEMWRGTCTHPTTVEHVLGLVDLAHRADVRVGSLSGGEKRRVDLACALIGQPTLLFLDEPTTGLDPESRRQTWRLLAGLKASGVTMVLTTHYLDEAEELADRIAIMHDGRIVEHGTLHDIVDKHPARITFEHPGVTLPQLPAARIDAGDRVTISTFTLQEHLLELLSWAHRERITLAGLQAQSASLESVFLAAAAGGTSEALAHTG</sequence>
<dbReference type="GO" id="GO:0005524">
    <property type="term" value="F:ATP binding"/>
    <property type="evidence" value="ECO:0007669"/>
    <property type="project" value="UniProtKB-KW"/>
</dbReference>
<dbReference type="PANTHER" id="PTHR42711:SF5">
    <property type="entry name" value="ABC TRANSPORTER ATP-BINDING PROTEIN NATA"/>
    <property type="match status" value="1"/>
</dbReference>